<evidence type="ECO:0000256" key="4">
    <source>
        <dbReference type="SAM" id="MobiDB-lite"/>
    </source>
</evidence>
<dbReference type="InterPro" id="IPR005631">
    <property type="entry name" value="SDH"/>
</dbReference>
<dbReference type="Proteomes" id="UP000030669">
    <property type="component" value="Unassembled WGS sequence"/>
</dbReference>
<feature type="region of interest" description="Disordered" evidence="4">
    <location>
        <begin position="42"/>
        <end position="73"/>
    </location>
</feature>
<dbReference type="Pfam" id="PF03937">
    <property type="entry name" value="Sdh5"/>
    <property type="match status" value="1"/>
</dbReference>
<sequence>MLQSLFPVIRKTSARLGARSLFTSIPCRADPWVLPNTPEHIKQTAPPEDAAESPVLSEFPPIPRPGETPEKTRSRLLYQVRKRGTLETDLLLSTFATRQTLDAMSVEELREFDKLLDEPDWDIYYWSTEKRTPPPRWQNSTILEKLRKHAKNEGKEVRRMPDL</sequence>
<comment type="function">
    <text evidence="3">Plays an essential role in the assembly of succinate dehydrogenase (SDH), an enzyme complex (also referred to as respiratory complex II) that is a component of both the tricarboxylic acid (TCA) cycle and the mitochondrial electron transport chain, and which couples the oxidation of succinate to fumarate with the reduction of ubiquinone (coenzyme Q) to ubiquinol. Required for flavinylation (covalent attachment of FAD) of the flavoprotein subunit of the SDH catalytic dimer.</text>
</comment>
<keyword evidence="2 3" id="KW-0143">Chaperone</keyword>
<dbReference type="FunFam" id="1.10.150.250:FF:000004">
    <property type="entry name" value="Succinate dehydrogenase assembly factor 2, mitochondrial"/>
    <property type="match status" value="1"/>
</dbReference>
<gene>
    <name evidence="5" type="ORF">GLOTRDRAFT_80364</name>
</gene>
<dbReference type="PANTHER" id="PTHR12469:SF2">
    <property type="entry name" value="SUCCINATE DEHYDROGENASE ASSEMBLY FACTOR 2, MITOCHONDRIAL"/>
    <property type="match status" value="1"/>
</dbReference>
<evidence type="ECO:0000313" key="5">
    <source>
        <dbReference type="EMBL" id="EPQ52172.1"/>
    </source>
</evidence>
<organism evidence="5 6">
    <name type="scientific">Gloeophyllum trabeum (strain ATCC 11539 / FP-39264 / Madison 617)</name>
    <name type="common">Brown rot fungus</name>
    <dbReference type="NCBI Taxonomy" id="670483"/>
    <lineage>
        <taxon>Eukaryota</taxon>
        <taxon>Fungi</taxon>
        <taxon>Dikarya</taxon>
        <taxon>Basidiomycota</taxon>
        <taxon>Agaricomycotina</taxon>
        <taxon>Agaricomycetes</taxon>
        <taxon>Gloeophyllales</taxon>
        <taxon>Gloeophyllaceae</taxon>
        <taxon>Gloeophyllum</taxon>
    </lineage>
</organism>
<evidence type="ECO:0000256" key="3">
    <source>
        <dbReference type="HAMAP-Rule" id="MF_03057"/>
    </source>
</evidence>
<dbReference type="EMBL" id="KB469308">
    <property type="protein sequence ID" value="EPQ52172.1"/>
    <property type="molecule type" value="Genomic_DNA"/>
</dbReference>
<dbReference type="KEGG" id="gtr:GLOTRDRAFT_80364"/>
<dbReference type="OMA" id="YGKPQNP"/>
<dbReference type="InterPro" id="IPR036714">
    <property type="entry name" value="SDH_sf"/>
</dbReference>
<dbReference type="InterPro" id="IPR028882">
    <property type="entry name" value="SDHAF2"/>
</dbReference>
<dbReference type="HAMAP" id="MF_03057">
    <property type="entry name" value="SDHAF2"/>
    <property type="match status" value="1"/>
</dbReference>
<accession>S7PXV5</accession>
<dbReference type="GO" id="GO:0006099">
    <property type="term" value="P:tricarboxylic acid cycle"/>
    <property type="evidence" value="ECO:0007669"/>
    <property type="project" value="TreeGrafter"/>
</dbReference>
<dbReference type="OrthoDB" id="284292at2759"/>
<reference evidence="5 6" key="1">
    <citation type="journal article" date="2012" name="Science">
        <title>The Paleozoic origin of enzymatic lignin decomposition reconstructed from 31 fungal genomes.</title>
        <authorList>
            <person name="Floudas D."/>
            <person name="Binder M."/>
            <person name="Riley R."/>
            <person name="Barry K."/>
            <person name="Blanchette R.A."/>
            <person name="Henrissat B."/>
            <person name="Martinez A.T."/>
            <person name="Otillar R."/>
            <person name="Spatafora J.W."/>
            <person name="Yadav J.S."/>
            <person name="Aerts A."/>
            <person name="Benoit I."/>
            <person name="Boyd A."/>
            <person name="Carlson A."/>
            <person name="Copeland A."/>
            <person name="Coutinho P.M."/>
            <person name="de Vries R.P."/>
            <person name="Ferreira P."/>
            <person name="Findley K."/>
            <person name="Foster B."/>
            <person name="Gaskell J."/>
            <person name="Glotzer D."/>
            <person name="Gorecki P."/>
            <person name="Heitman J."/>
            <person name="Hesse C."/>
            <person name="Hori C."/>
            <person name="Igarashi K."/>
            <person name="Jurgens J.A."/>
            <person name="Kallen N."/>
            <person name="Kersten P."/>
            <person name="Kohler A."/>
            <person name="Kuees U."/>
            <person name="Kumar T.K.A."/>
            <person name="Kuo A."/>
            <person name="LaButti K."/>
            <person name="Larrondo L.F."/>
            <person name="Lindquist E."/>
            <person name="Ling A."/>
            <person name="Lombard V."/>
            <person name="Lucas S."/>
            <person name="Lundell T."/>
            <person name="Martin R."/>
            <person name="McLaughlin D.J."/>
            <person name="Morgenstern I."/>
            <person name="Morin E."/>
            <person name="Murat C."/>
            <person name="Nagy L.G."/>
            <person name="Nolan M."/>
            <person name="Ohm R.A."/>
            <person name="Patyshakuliyeva A."/>
            <person name="Rokas A."/>
            <person name="Ruiz-Duenas F.J."/>
            <person name="Sabat G."/>
            <person name="Salamov A."/>
            <person name="Samejima M."/>
            <person name="Schmutz J."/>
            <person name="Slot J.C."/>
            <person name="St John F."/>
            <person name="Stenlid J."/>
            <person name="Sun H."/>
            <person name="Sun S."/>
            <person name="Syed K."/>
            <person name="Tsang A."/>
            <person name="Wiebenga A."/>
            <person name="Young D."/>
            <person name="Pisabarro A."/>
            <person name="Eastwood D.C."/>
            <person name="Martin F."/>
            <person name="Cullen D."/>
            <person name="Grigoriev I.V."/>
            <person name="Hibbett D.S."/>
        </authorList>
    </citation>
    <scope>NUCLEOTIDE SEQUENCE [LARGE SCALE GENOMIC DNA]</scope>
    <source>
        <strain evidence="5 6">ATCC 11539</strain>
    </source>
</reference>
<dbReference type="SUPFAM" id="SSF109910">
    <property type="entry name" value="YgfY-like"/>
    <property type="match status" value="1"/>
</dbReference>
<comment type="similarity">
    <text evidence="3">Belongs to the SDHAF2 family.</text>
</comment>
<proteinExistence type="inferred from homology"/>
<comment type="subcellular location">
    <subcellularLocation>
        <location evidence="3">Mitochondrion matrix</location>
    </subcellularLocation>
</comment>
<dbReference type="GeneID" id="19308972"/>
<dbReference type="STRING" id="670483.S7PXV5"/>
<dbReference type="eggNOG" id="KOG3326">
    <property type="taxonomic scope" value="Eukaryota"/>
</dbReference>
<keyword evidence="1 3" id="KW-0496">Mitochondrion</keyword>
<evidence type="ECO:0000313" key="6">
    <source>
        <dbReference type="Proteomes" id="UP000030669"/>
    </source>
</evidence>
<evidence type="ECO:0000256" key="1">
    <source>
        <dbReference type="ARBA" id="ARBA00023128"/>
    </source>
</evidence>
<comment type="subunit">
    <text evidence="3">Interacts with the flavoprotein subunit within the SDH catalytic dimer.</text>
</comment>
<protein>
    <recommendedName>
        <fullName evidence="3">Succinate dehydrogenase assembly factor 2, mitochondrial</fullName>
        <shortName evidence="3">SDH assembly factor 2</shortName>
        <shortName evidence="3">SDHAF2</shortName>
    </recommendedName>
</protein>
<dbReference type="GO" id="GO:0005759">
    <property type="term" value="C:mitochondrial matrix"/>
    <property type="evidence" value="ECO:0007669"/>
    <property type="project" value="UniProtKB-SubCell"/>
</dbReference>
<dbReference type="HOGENOM" id="CLU_103054_0_0_1"/>
<dbReference type="Gene3D" id="1.10.150.250">
    <property type="entry name" value="Flavinator of succinate dehydrogenase"/>
    <property type="match status" value="1"/>
</dbReference>
<keyword evidence="6" id="KW-1185">Reference proteome</keyword>
<dbReference type="GO" id="GO:0006121">
    <property type="term" value="P:mitochondrial electron transport, succinate to ubiquinone"/>
    <property type="evidence" value="ECO:0007669"/>
    <property type="project" value="UniProtKB-UniRule"/>
</dbReference>
<evidence type="ECO:0000256" key="2">
    <source>
        <dbReference type="ARBA" id="ARBA00023186"/>
    </source>
</evidence>
<dbReference type="PANTHER" id="PTHR12469">
    <property type="entry name" value="PROTEIN EMI5 HOMOLOG, MITOCHONDRIAL"/>
    <property type="match status" value="1"/>
</dbReference>
<dbReference type="RefSeq" id="XP_007869357.1">
    <property type="nucleotide sequence ID" value="XM_007871166.1"/>
</dbReference>
<dbReference type="GO" id="GO:0034553">
    <property type="term" value="P:mitochondrial respiratory chain complex II assembly"/>
    <property type="evidence" value="ECO:0007669"/>
    <property type="project" value="TreeGrafter"/>
</dbReference>
<dbReference type="AlphaFoldDB" id="S7PXV5"/>
<name>S7PXV5_GLOTA</name>